<dbReference type="Ensembl" id="ENSMMOT00000011932.1">
    <property type="protein sequence ID" value="ENSMMOP00000011733.1"/>
    <property type="gene ID" value="ENSMMOG00000009017.1"/>
</dbReference>
<evidence type="ECO:0000256" key="9">
    <source>
        <dbReference type="ARBA" id="ARBA00023329"/>
    </source>
</evidence>
<reference evidence="13" key="1">
    <citation type="submission" date="2025-08" db="UniProtKB">
        <authorList>
            <consortium name="Ensembl"/>
        </authorList>
    </citation>
    <scope>IDENTIFICATION</scope>
</reference>
<evidence type="ECO:0000313" key="13">
    <source>
        <dbReference type="Ensembl" id="ENSMMOP00000011733.1"/>
    </source>
</evidence>
<dbReference type="GO" id="GO:0005576">
    <property type="term" value="C:extracellular region"/>
    <property type="evidence" value="ECO:0007669"/>
    <property type="project" value="UniProtKB-SubCell"/>
</dbReference>
<dbReference type="GO" id="GO:0005184">
    <property type="term" value="F:neuropeptide hormone activity"/>
    <property type="evidence" value="ECO:0007669"/>
    <property type="project" value="InterPro"/>
</dbReference>
<evidence type="ECO:0000256" key="3">
    <source>
        <dbReference type="ARBA" id="ARBA00009827"/>
    </source>
</evidence>
<evidence type="ECO:0000256" key="11">
    <source>
        <dbReference type="ARBA" id="ARBA00046937"/>
    </source>
</evidence>
<proteinExistence type="inferred from homology"/>
<accession>A0A3Q3WB79</accession>
<organism evidence="13 14">
    <name type="scientific">Mola mola</name>
    <name type="common">Ocean sunfish</name>
    <name type="synonym">Tetraodon mola</name>
    <dbReference type="NCBI Taxonomy" id="94237"/>
    <lineage>
        <taxon>Eukaryota</taxon>
        <taxon>Metazoa</taxon>
        <taxon>Chordata</taxon>
        <taxon>Craniata</taxon>
        <taxon>Vertebrata</taxon>
        <taxon>Euteleostomi</taxon>
        <taxon>Actinopterygii</taxon>
        <taxon>Neopterygii</taxon>
        <taxon>Teleostei</taxon>
        <taxon>Neoteleostei</taxon>
        <taxon>Acanthomorphata</taxon>
        <taxon>Eupercaria</taxon>
        <taxon>Tetraodontiformes</taxon>
        <taxon>Molidae</taxon>
        <taxon>Mola</taxon>
    </lineage>
</organism>
<dbReference type="PANTHER" id="PTHR15356:SF0">
    <property type="entry name" value="NEUROTENSIN_NEUROMEDIN N"/>
    <property type="match status" value="1"/>
</dbReference>
<keyword evidence="8" id="KW-0838">Vasoactive</keyword>
<name>A0A3Q3WB79_MOLML</name>
<dbReference type="InterPro" id="IPR008055">
    <property type="entry name" value="NeurotensiN"/>
</dbReference>
<evidence type="ECO:0000256" key="4">
    <source>
        <dbReference type="ARBA" id="ARBA00016213"/>
    </source>
</evidence>
<keyword evidence="7" id="KW-0732">Signal</keyword>
<dbReference type="Proteomes" id="UP000261620">
    <property type="component" value="Unplaced"/>
</dbReference>
<comment type="function">
    <text evidence="10">Neurotensin may play an endocrine or paracrine role in the regulation of fat metabolism. It causes contraction of smooth muscle.</text>
</comment>
<evidence type="ECO:0000256" key="2">
    <source>
        <dbReference type="ARBA" id="ARBA00004613"/>
    </source>
</evidence>
<evidence type="ECO:0000256" key="8">
    <source>
        <dbReference type="ARBA" id="ARBA00022858"/>
    </source>
</evidence>
<evidence type="ECO:0000256" key="6">
    <source>
        <dbReference type="ARBA" id="ARBA00022685"/>
    </source>
</evidence>
<evidence type="ECO:0000256" key="12">
    <source>
        <dbReference type="SAM" id="MobiDB-lite"/>
    </source>
</evidence>
<comment type="subunit">
    <text evidence="11">Interacts with NTSR1. Interacts with SORT1. Interacts with SORL1.</text>
</comment>
<evidence type="ECO:0000256" key="1">
    <source>
        <dbReference type="ARBA" id="ARBA00004398"/>
    </source>
</evidence>
<keyword evidence="9" id="KW-0968">Cytoplasmic vesicle</keyword>
<evidence type="ECO:0000256" key="7">
    <source>
        <dbReference type="ARBA" id="ARBA00022729"/>
    </source>
</evidence>
<evidence type="ECO:0000256" key="5">
    <source>
        <dbReference type="ARBA" id="ARBA00022525"/>
    </source>
</evidence>
<keyword evidence="6" id="KW-0165">Cleavage on pair of basic residues</keyword>
<dbReference type="STRING" id="94237.ENSMMOP00000011733"/>
<dbReference type="PRINTS" id="PR01668">
    <property type="entry name" value="NEUROTENSIN"/>
</dbReference>
<sequence length="208" mass="23552">MEPKEACLELGEEKEAAASPDYFSCFFSPPSGEFFSAGSFVFGCFLSKMQAQLACMLLLCFTCGGVSTDVSPDQRALEEDLLSGVLASKMKQSKQSAPYWRISLTNLCKMLGSLRQEAWGSEEEEEEGEEDGRLRDGSLQLLEEVYNLQHICRALQSREEKLLHDFLEYSEENSDSPLKRKSPYILKRQAGRTSKTRRPYILKRSAIY</sequence>
<keyword evidence="14" id="KW-1185">Reference proteome</keyword>
<evidence type="ECO:0000313" key="14">
    <source>
        <dbReference type="Proteomes" id="UP000261620"/>
    </source>
</evidence>
<comment type="similarity">
    <text evidence="3">Belongs to the neurotensin family.</text>
</comment>
<dbReference type="GO" id="GO:0030133">
    <property type="term" value="C:transport vesicle"/>
    <property type="evidence" value="ECO:0007669"/>
    <property type="project" value="UniProtKB-SubCell"/>
</dbReference>
<dbReference type="Pfam" id="PF07421">
    <property type="entry name" value="Pro-NT_NN"/>
    <property type="match status" value="1"/>
</dbReference>
<reference evidence="13" key="2">
    <citation type="submission" date="2025-09" db="UniProtKB">
        <authorList>
            <consortium name="Ensembl"/>
        </authorList>
    </citation>
    <scope>IDENTIFICATION</scope>
</reference>
<evidence type="ECO:0000256" key="10">
    <source>
        <dbReference type="ARBA" id="ARBA00025449"/>
    </source>
</evidence>
<comment type="subcellular location">
    <subcellularLocation>
        <location evidence="1">Cytoplasmic vesicle</location>
        <location evidence="1">Secretory vesicle</location>
    </subcellularLocation>
    <subcellularLocation>
        <location evidence="2">Secreted</location>
    </subcellularLocation>
</comment>
<dbReference type="PANTHER" id="PTHR15356">
    <property type="entry name" value="NEUROTENSIN/NEUROMEDIN N"/>
    <property type="match status" value="1"/>
</dbReference>
<dbReference type="OMA" id="ISSWKMT"/>
<feature type="region of interest" description="Disordered" evidence="12">
    <location>
        <begin position="173"/>
        <end position="192"/>
    </location>
</feature>
<protein>
    <recommendedName>
        <fullName evidence="4">Neurotensin/neuromedin N</fullName>
    </recommendedName>
</protein>
<dbReference type="AlphaFoldDB" id="A0A3Q3WB79"/>
<dbReference type="GO" id="GO:0097746">
    <property type="term" value="P:blood vessel diameter maintenance"/>
    <property type="evidence" value="ECO:0007669"/>
    <property type="project" value="UniProtKB-KW"/>
</dbReference>
<keyword evidence="5" id="KW-0964">Secreted</keyword>